<dbReference type="EMBL" id="KZ825469">
    <property type="protein sequence ID" value="PYI35405.1"/>
    <property type="molecule type" value="Genomic_DNA"/>
</dbReference>
<dbReference type="PANTHER" id="PTHR16861:SF4">
    <property type="entry name" value="SH3 DOMAIN PROTEIN (AFU_ORTHOLOGUE AFUA_1G13610)"/>
    <property type="match status" value="1"/>
</dbReference>
<keyword evidence="2" id="KW-1133">Transmembrane helix</keyword>
<feature type="region of interest" description="Disordered" evidence="1">
    <location>
        <begin position="131"/>
        <end position="157"/>
    </location>
</feature>
<dbReference type="PANTHER" id="PTHR16861">
    <property type="entry name" value="GLYCOPROTEIN 38"/>
    <property type="match status" value="1"/>
</dbReference>
<dbReference type="AlphaFoldDB" id="A0A2V5IF72"/>
<keyword evidence="2" id="KW-0812">Transmembrane</keyword>
<keyword evidence="4" id="KW-1185">Reference proteome</keyword>
<evidence type="ECO:0000313" key="4">
    <source>
        <dbReference type="Proteomes" id="UP000248817"/>
    </source>
</evidence>
<evidence type="ECO:0000256" key="1">
    <source>
        <dbReference type="SAM" id="MobiDB-lite"/>
    </source>
</evidence>
<evidence type="ECO:0000313" key="3">
    <source>
        <dbReference type="EMBL" id="PYI35405.1"/>
    </source>
</evidence>
<protein>
    <submittedName>
        <fullName evidence="3">Uncharacterized protein</fullName>
    </submittedName>
</protein>
<dbReference type="Proteomes" id="UP000248817">
    <property type="component" value="Unassembled WGS sequence"/>
</dbReference>
<feature type="region of interest" description="Disordered" evidence="1">
    <location>
        <begin position="202"/>
        <end position="304"/>
    </location>
</feature>
<gene>
    <name evidence="3" type="ORF">BP00DRAFT_234187</name>
</gene>
<evidence type="ECO:0000256" key="2">
    <source>
        <dbReference type="SAM" id="Phobius"/>
    </source>
</evidence>
<reference evidence="3 4" key="1">
    <citation type="submission" date="2018-02" db="EMBL/GenBank/DDBJ databases">
        <title>The genomes of Aspergillus section Nigri reveals drivers in fungal speciation.</title>
        <authorList>
            <consortium name="DOE Joint Genome Institute"/>
            <person name="Vesth T.C."/>
            <person name="Nybo J."/>
            <person name="Theobald S."/>
            <person name="Brandl J."/>
            <person name="Frisvad J.C."/>
            <person name="Nielsen K.F."/>
            <person name="Lyhne E.K."/>
            <person name="Kogle M.E."/>
            <person name="Kuo A."/>
            <person name="Riley R."/>
            <person name="Clum A."/>
            <person name="Nolan M."/>
            <person name="Lipzen A."/>
            <person name="Salamov A."/>
            <person name="Henrissat B."/>
            <person name="Wiebenga A."/>
            <person name="De vries R.P."/>
            <person name="Grigoriev I.V."/>
            <person name="Mortensen U.H."/>
            <person name="Andersen M.R."/>
            <person name="Baker S.E."/>
        </authorList>
    </citation>
    <scope>NUCLEOTIDE SEQUENCE [LARGE SCALE GENOMIC DNA]</scope>
    <source>
        <strain evidence="3 4">CBS 114.80</strain>
    </source>
</reference>
<feature type="transmembrane region" description="Helical" evidence="2">
    <location>
        <begin position="161"/>
        <end position="183"/>
    </location>
</feature>
<organism evidence="3 4">
    <name type="scientific">Aspergillus indologenus CBS 114.80</name>
    <dbReference type="NCBI Taxonomy" id="1450541"/>
    <lineage>
        <taxon>Eukaryota</taxon>
        <taxon>Fungi</taxon>
        <taxon>Dikarya</taxon>
        <taxon>Ascomycota</taxon>
        <taxon>Pezizomycotina</taxon>
        <taxon>Eurotiomycetes</taxon>
        <taxon>Eurotiomycetidae</taxon>
        <taxon>Eurotiales</taxon>
        <taxon>Aspergillaceae</taxon>
        <taxon>Aspergillus</taxon>
        <taxon>Aspergillus subgen. Circumdati</taxon>
    </lineage>
</organism>
<keyword evidence="2" id="KW-0472">Membrane</keyword>
<feature type="compositionally biased region" description="Basic and acidic residues" evidence="1">
    <location>
        <begin position="293"/>
        <end position="304"/>
    </location>
</feature>
<sequence length="304" mass="31889">MTSCKSGSSPDCNFTCPNGGSWFVCDTAPYFVGCCASDPCHNTTSPACPSLYAASFNGAIFDEILPNRCLDNPSSDWYTCNGTSPKFLGCCSSNPCGDGCPDDDLLPAAWSSSSAGQLKLFQDNASATATATATATASPTSTQTSSPEDSSSHHSSLSGGAIAGIAIGAAALVAFIAFAIFFLRRRRRREATAAEAERQHMYPGEYGYHSPLSSPYQDSHMSSPDPASKYPSGSTAGFTMSPPASHIGPDGRPVSEIYSRGEEHLRPTHGLGLSAPTKVQPIPELDSTQPRTTEVHELDGLNAR</sequence>
<accession>A0A2V5IF72</accession>
<feature type="compositionally biased region" description="Polar residues" evidence="1">
    <location>
        <begin position="211"/>
        <end position="222"/>
    </location>
</feature>
<proteinExistence type="predicted"/>
<name>A0A2V5IF72_9EURO</name>